<keyword evidence="10" id="KW-0804">Transcription</keyword>
<dbReference type="GO" id="GO:0000155">
    <property type="term" value="F:phosphorelay sensor kinase activity"/>
    <property type="evidence" value="ECO:0007669"/>
    <property type="project" value="InterPro"/>
</dbReference>
<evidence type="ECO:0000259" key="14">
    <source>
        <dbReference type="PROSITE" id="PS01124"/>
    </source>
</evidence>
<dbReference type="InterPro" id="IPR003661">
    <property type="entry name" value="HisK_dim/P_dom"/>
</dbReference>
<dbReference type="InterPro" id="IPR011006">
    <property type="entry name" value="CheY-like_superfamily"/>
</dbReference>
<evidence type="ECO:0000259" key="15">
    <source>
        <dbReference type="PROSITE" id="PS50109"/>
    </source>
</evidence>
<feature type="signal peptide" evidence="13">
    <location>
        <begin position="1"/>
        <end position="26"/>
    </location>
</feature>
<keyword evidence="3 11" id="KW-0597">Phosphoprotein</keyword>
<dbReference type="InterPro" id="IPR015943">
    <property type="entry name" value="WD40/YVTN_repeat-like_dom_sf"/>
</dbReference>
<dbReference type="PROSITE" id="PS01124">
    <property type="entry name" value="HTH_ARAC_FAMILY_2"/>
    <property type="match status" value="1"/>
</dbReference>
<feature type="modified residue" description="4-aspartylphosphate" evidence="11">
    <location>
        <position position="1172"/>
    </location>
</feature>
<dbReference type="Gene3D" id="1.10.287.130">
    <property type="match status" value="1"/>
</dbReference>
<evidence type="ECO:0000256" key="1">
    <source>
        <dbReference type="ARBA" id="ARBA00000085"/>
    </source>
</evidence>
<name>A0A2T0U4Z9_9SPHI</name>
<keyword evidence="5" id="KW-0547">Nucleotide-binding</keyword>
<dbReference type="FunFam" id="2.60.40.10:FF:000791">
    <property type="entry name" value="Two-component system sensor histidine kinase/response regulator"/>
    <property type="match status" value="1"/>
</dbReference>
<dbReference type="GO" id="GO:0005524">
    <property type="term" value="F:ATP binding"/>
    <property type="evidence" value="ECO:0007669"/>
    <property type="project" value="UniProtKB-KW"/>
</dbReference>
<organism evidence="17 18">
    <name type="scientific">Arcticibacter pallidicorallinus</name>
    <dbReference type="NCBI Taxonomy" id="1259464"/>
    <lineage>
        <taxon>Bacteria</taxon>
        <taxon>Pseudomonadati</taxon>
        <taxon>Bacteroidota</taxon>
        <taxon>Sphingobacteriia</taxon>
        <taxon>Sphingobacteriales</taxon>
        <taxon>Sphingobacteriaceae</taxon>
        <taxon>Arcticibacter</taxon>
    </lineage>
</organism>
<dbReference type="InterPro" id="IPR036097">
    <property type="entry name" value="HisK_dim/P_sf"/>
</dbReference>
<dbReference type="InterPro" id="IPR004358">
    <property type="entry name" value="Sig_transdc_His_kin-like_C"/>
</dbReference>
<keyword evidence="8" id="KW-0902">Two-component regulatory system</keyword>
<reference evidence="17 18" key="1">
    <citation type="submission" date="2018-03" db="EMBL/GenBank/DDBJ databases">
        <title>Genomic Encyclopedia of Type Strains, Phase III (KMG-III): the genomes of soil and plant-associated and newly described type strains.</title>
        <authorList>
            <person name="Whitman W."/>
        </authorList>
    </citation>
    <scope>NUCLEOTIDE SEQUENCE [LARGE SCALE GENOMIC DNA]</scope>
    <source>
        <strain evidence="17 18">CGMCC 1.9313</strain>
    </source>
</reference>
<dbReference type="SMART" id="SM00342">
    <property type="entry name" value="HTH_ARAC"/>
    <property type="match status" value="1"/>
</dbReference>
<dbReference type="Gene3D" id="3.30.565.10">
    <property type="entry name" value="Histidine kinase-like ATPase, C-terminal domain"/>
    <property type="match status" value="1"/>
</dbReference>
<feature type="domain" description="HTH araC/xylS-type" evidence="14">
    <location>
        <begin position="1271"/>
        <end position="1370"/>
    </location>
</feature>
<dbReference type="InterPro" id="IPR005467">
    <property type="entry name" value="His_kinase_dom"/>
</dbReference>
<dbReference type="InterPro" id="IPR013783">
    <property type="entry name" value="Ig-like_fold"/>
</dbReference>
<dbReference type="EC" id="2.7.13.3" evidence="2"/>
<dbReference type="SUPFAM" id="SSF52172">
    <property type="entry name" value="CheY-like"/>
    <property type="match status" value="1"/>
</dbReference>
<dbReference type="CDD" id="cd17574">
    <property type="entry name" value="REC_OmpR"/>
    <property type="match status" value="1"/>
</dbReference>
<dbReference type="InterPro" id="IPR003594">
    <property type="entry name" value="HATPase_dom"/>
</dbReference>
<evidence type="ECO:0000256" key="13">
    <source>
        <dbReference type="SAM" id="SignalP"/>
    </source>
</evidence>
<sequence>MFEFRIRHIASILLLLLSFAKSSAQTASISFKHISYEHGLAQSPIFCMVQDHLGFVWIATSDGLLRYDGYEFKSYRRNDADSMSISSNRVQVILQDSKKRLWIGTANGGLNLFDRKTESFRRIRLNDGTGTDYVTSITEDRSGQIWVSTLKGLKLVEHGSAKLLSISRLSRASGASDGKTWSAFQDRDNSVWIGLDAGLTRIDVLTKGVLSIPEVLKANQELMKSKVLTIRSDKKGNLWFGTEKSGVFRYDPVRNTCVNYRYRGPGLNGLRSDGIKDIFIHEDESVWIATREGLSIFNPSTEKFANYEHDKSDPKSLSYNLIWNFMRDQAGNIWIGTFAGGIDIYYPGNSNFTNIGERIGTEKLGLNNPVVTSMLEEDNGELWVGTNGGGLNYLDRKAGISRYYQVNDHRLNKSNNIVRALAKDNRGNLWVGTFDGLYRFDKSSGRFGYVKLAYSKDSRVISLLEDPEGVWVATVTGGIQFLGYNGANRIYLADAKAKDALKDNNITVLRRDAKNNILVGTENGLNYLDTKSNSFTSYRNEKTEGSISNNSILSAFQDSKQRIWIGTEGGLNYFDAAKKRFYRFKLDAGASNDVVLAIVEDKRGHLWLNTNKGIVELIIQTPGSPSDKSSVQTVNYTVTSGLSSTHFLGAAIRSRDGELLFGGMSGITRFFPDKIVKNNHGPNVVLTEFLIENRPVRFGVEGSPLKQSITETREITLKHNQNYISFRYAGLNFINPQHNQYAYKFKGISGHQDWSYVGNQRVASFTNLEPGEYVFMVKASNNDGVWNNRPTEIKITVLPPLWKTWWAYLIYFLLSAGVLFVILRFIRNRALLKRDLYLEHVQNERQQELYQMKLNFFTNISHEIRTPLTLIIGPLERLLQDGKYEGIHKQLNVVKNNADRLMKLITELLDFRKAEEGHMNVRCSSLDLIPFCRRIFDSFTELASERGIRYHFQSEVQELELYIDEAQMEKVIMNLLSNAFKFTDDNGEVSLRISTRQDQDEWVDIRVTDNGRGIQEDFHEKLFESFFQVDDRGRQNIGSGIGLALSKSIVEKHKGTISVQSHENGLGLTVFSISLRRGRLHLEDSEILANTPVILKATQQLPDKTGQANPASEMVSEVVTKSHTILLAEDNEEVRALIADCLKYDYNIVEFSNGAEALKYMEQEIPDLIVSDIMMPEVDGLQLCDAVKSTESTSHIPVILLTARASLDHQVEGLSTGANAYISKPFNPQILTLNIRNLLAAQELMRQKFTQQLILEPSVITVESPEHKFLNKLMGVIEARMAESDFGVEELVMEMNMSRTVLYKKVQSITGFSVGDLVKNMRLKKAAMLFSQTSMNVSEVAYQVGFNDRKHFSREFRKFHELSPSEYIKKVKDESLNGSDL</sequence>
<dbReference type="GO" id="GO:0043565">
    <property type="term" value="F:sequence-specific DNA binding"/>
    <property type="evidence" value="ECO:0007669"/>
    <property type="project" value="InterPro"/>
</dbReference>
<dbReference type="Pfam" id="PF02518">
    <property type="entry name" value="HATPase_c"/>
    <property type="match status" value="1"/>
</dbReference>
<dbReference type="SUPFAM" id="SSF55874">
    <property type="entry name" value="ATPase domain of HSP90 chaperone/DNA topoisomerase II/histidine kinase"/>
    <property type="match status" value="1"/>
</dbReference>
<feature type="transmembrane region" description="Helical" evidence="12">
    <location>
        <begin position="805"/>
        <end position="826"/>
    </location>
</feature>
<keyword evidence="6" id="KW-0418">Kinase</keyword>
<dbReference type="SUPFAM" id="SSF63829">
    <property type="entry name" value="Calcium-dependent phosphotriesterase"/>
    <property type="match status" value="1"/>
</dbReference>
<dbReference type="Pfam" id="PF00512">
    <property type="entry name" value="HisKA"/>
    <property type="match status" value="1"/>
</dbReference>
<keyword evidence="12" id="KW-0812">Transmembrane</keyword>
<dbReference type="PANTHER" id="PTHR43547:SF2">
    <property type="entry name" value="HYBRID SIGNAL TRANSDUCTION HISTIDINE KINASE C"/>
    <property type="match status" value="1"/>
</dbReference>
<evidence type="ECO:0000256" key="12">
    <source>
        <dbReference type="SAM" id="Phobius"/>
    </source>
</evidence>
<evidence type="ECO:0000256" key="11">
    <source>
        <dbReference type="PROSITE-ProRule" id="PRU00169"/>
    </source>
</evidence>
<comment type="caution">
    <text evidence="17">The sequence shown here is derived from an EMBL/GenBank/DDBJ whole genome shotgun (WGS) entry which is preliminary data.</text>
</comment>
<feature type="chain" id="PRO_5015696722" description="histidine kinase" evidence="13">
    <location>
        <begin position="27"/>
        <end position="1381"/>
    </location>
</feature>
<dbReference type="Gene3D" id="1.10.10.60">
    <property type="entry name" value="Homeodomain-like"/>
    <property type="match status" value="1"/>
</dbReference>
<dbReference type="InterPro" id="IPR018060">
    <property type="entry name" value="HTH_AraC"/>
</dbReference>
<evidence type="ECO:0000313" key="17">
    <source>
        <dbReference type="EMBL" id="PRY53001.1"/>
    </source>
</evidence>
<dbReference type="SMART" id="SM00448">
    <property type="entry name" value="REC"/>
    <property type="match status" value="1"/>
</dbReference>
<dbReference type="PRINTS" id="PR00344">
    <property type="entry name" value="BCTRLSENSOR"/>
</dbReference>
<keyword evidence="12" id="KW-1133">Transmembrane helix</keyword>
<keyword evidence="12" id="KW-0472">Membrane</keyword>
<keyword evidence="7" id="KW-0067">ATP-binding</keyword>
<dbReference type="Proteomes" id="UP000238034">
    <property type="component" value="Unassembled WGS sequence"/>
</dbReference>
<keyword evidence="4" id="KW-0808">Transferase</keyword>
<keyword evidence="13" id="KW-0732">Signal</keyword>
<evidence type="ECO:0000256" key="5">
    <source>
        <dbReference type="ARBA" id="ARBA00022741"/>
    </source>
</evidence>
<dbReference type="InterPro" id="IPR011110">
    <property type="entry name" value="Reg_prop"/>
</dbReference>
<gene>
    <name evidence="17" type="ORF">B0I27_1048</name>
</gene>
<evidence type="ECO:0000256" key="10">
    <source>
        <dbReference type="ARBA" id="ARBA00023163"/>
    </source>
</evidence>
<evidence type="ECO:0000256" key="3">
    <source>
        <dbReference type="ARBA" id="ARBA00022553"/>
    </source>
</evidence>
<dbReference type="InterPro" id="IPR011123">
    <property type="entry name" value="Y_Y_Y"/>
</dbReference>
<dbReference type="CDD" id="cd00082">
    <property type="entry name" value="HisKA"/>
    <property type="match status" value="1"/>
</dbReference>
<dbReference type="SMART" id="SM00387">
    <property type="entry name" value="HATPase_c"/>
    <property type="match status" value="1"/>
</dbReference>
<dbReference type="Gene3D" id="2.130.10.10">
    <property type="entry name" value="YVTN repeat-like/Quinoprotein amine dehydrogenase"/>
    <property type="match status" value="2"/>
</dbReference>
<dbReference type="InterPro" id="IPR001789">
    <property type="entry name" value="Sig_transdc_resp-reg_receiver"/>
</dbReference>
<dbReference type="Pfam" id="PF07494">
    <property type="entry name" value="Reg_prop"/>
    <property type="match status" value="5"/>
</dbReference>
<dbReference type="InterPro" id="IPR036890">
    <property type="entry name" value="HATPase_C_sf"/>
</dbReference>
<evidence type="ECO:0000259" key="16">
    <source>
        <dbReference type="PROSITE" id="PS50110"/>
    </source>
</evidence>
<accession>A0A2T0U4Z9</accession>
<evidence type="ECO:0000256" key="9">
    <source>
        <dbReference type="ARBA" id="ARBA00023015"/>
    </source>
</evidence>
<proteinExistence type="predicted"/>
<dbReference type="SUPFAM" id="SSF47384">
    <property type="entry name" value="Homodimeric domain of signal transducing histidine kinase"/>
    <property type="match status" value="1"/>
</dbReference>
<dbReference type="GO" id="GO:0003700">
    <property type="term" value="F:DNA-binding transcription factor activity"/>
    <property type="evidence" value="ECO:0007669"/>
    <property type="project" value="InterPro"/>
</dbReference>
<keyword evidence="18" id="KW-1185">Reference proteome</keyword>
<dbReference type="Pfam" id="PF12833">
    <property type="entry name" value="HTH_18"/>
    <property type="match status" value="1"/>
</dbReference>
<keyword evidence="9" id="KW-0805">Transcription regulation</keyword>
<evidence type="ECO:0000313" key="18">
    <source>
        <dbReference type="Proteomes" id="UP000238034"/>
    </source>
</evidence>
<dbReference type="SUPFAM" id="SSF101898">
    <property type="entry name" value="NHL repeat"/>
    <property type="match status" value="1"/>
</dbReference>
<dbReference type="Pfam" id="PF00072">
    <property type="entry name" value="Response_reg"/>
    <property type="match status" value="1"/>
</dbReference>
<dbReference type="PROSITE" id="PS50109">
    <property type="entry name" value="HIS_KIN"/>
    <property type="match status" value="1"/>
</dbReference>
<comment type="catalytic activity">
    <reaction evidence="1">
        <text>ATP + protein L-histidine = ADP + protein N-phospho-L-histidine.</text>
        <dbReference type="EC" id="2.7.13.3"/>
    </reaction>
</comment>
<dbReference type="PROSITE" id="PS50110">
    <property type="entry name" value="RESPONSE_REGULATORY"/>
    <property type="match status" value="1"/>
</dbReference>
<dbReference type="InterPro" id="IPR009057">
    <property type="entry name" value="Homeodomain-like_sf"/>
</dbReference>
<dbReference type="Pfam" id="PF07495">
    <property type="entry name" value="Y_Y_Y"/>
    <property type="match status" value="1"/>
</dbReference>
<evidence type="ECO:0000256" key="6">
    <source>
        <dbReference type="ARBA" id="ARBA00022777"/>
    </source>
</evidence>
<dbReference type="OrthoDB" id="9809670at2"/>
<dbReference type="RefSeq" id="WP_106292596.1">
    <property type="nucleotide sequence ID" value="NZ_PVTH01000004.1"/>
</dbReference>
<evidence type="ECO:0000256" key="4">
    <source>
        <dbReference type="ARBA" id="ARBA00022679"/>
    </source>
</evidence>
<feature type="domain" description="Response regulatory" evidence="16">
    <location>
        <begin position="1124"/>
        <end position="1239"/>
    </location>
</feature>
<dbReference type="SMART" id="SM00388">
    <property type="entry name" value="HisKA"/>
    <property type="match status" value="1"/>
</dbReference>
<dbReference type="PANTHER" id="PTHR43547">
    <property type="entry name" value="TWO-COMPONENT HISTIDINE KINASE"/>
    <property type="match status" value="1"/>
</dbReference>
<dbReference type="SUPFAM" id="SSF46689">
    <property type="entry name" value="Homeodomain-like"/>
    <property type="match status" value="1"/>
</dbReference>
<evidence type="ECO:0000256" key="8">
    <source>
        <dbReference type="ARBA" id="ARBA00023012"/>
    </source>
</evidence>
<protein>
    <recommendedName>
        <fullName evidence="2">histidine kinase</fullName>
        <ecNumber evidence="2">2.7.13.3</ecNumber>
    </recommendedName>
</protein>
<evidence type="ECO:0000256" key="7">
    <source>
        <dbReference type="ARBA" id="ARBA00022840"/>
    </source>
</evidence>
<dbReference type="FunFam" id="3.30.565.10:FF:000037">
    <property type="entry name" value="Hybrid sensor histidine kinase/response regulator"/>
    <property type="match status" value="1"/>
</dbReference>
<feature type="domain" description="Histidine kinase" evidence="15">
    <location>
        <begin position="859"/>
        <end position="1079"/>
    </location>
</feature>
<dbReference type="Gene3D" id="3.40.50.2300">
    <property type="match status" value="1"/>
</dbReference>
<evidence type="ECO:0000256" key="2">
    <source>
        <dbReference type="ARBA" id="ARBA00012438"/>
    </source>
</evidence>
<dbReference type="EMBL" id="PVTH01000004">
    <property type="protein sequence ID" value="PRY53001.1"/>
    <property type="molecule type" value="Genomic_DNA"/>
</dbReference>
<dbReference type="Gene3D" id="2.60.40.10">
    <property type="entry name" value="Immunoglobulins"/>
    <property type="match status" value="1"/>
</dbReference>
<dbReference type="FunFam" id="1.10.287.130:FF:000045">
    <property type="entry name" value="Two-component system sensor histidine kinase/response regulator"/>
    <property type="match status" value="1"/>
</dbReference>